<feature type="compositionally biased region" description="Polar residues" evidence="2">
    <location>
        <begin position="603"/>
        <end position="618"/>
    </location>
</feature>
<reference evidence="3" key="1">
    <citation type="submission" date="2021-06" db="EMBL/GenBank/DDBJ databases">
        <authorList>
            <person name="Kallberg Y."/>
            <person name="Tangrot J."/>
            <person name="Rosling A."/>
        </authorList>
    </citation>
    <scope>NUCLEOTIDE SEQUENCE</scope>
    <source>
        <strain evidence="3">IA702</strain>
    </source>
</reference>
<dbReference type="PANTHER" id="PTHR43941">
    <property type="entry name" value="STRUCTURAL MAINTENANCE OF CHROMOSOMES PROTEIN 2"/>
    <property type="match status" value="1"/>
</dbReference>
<evidence type="ECO:0000313" key="4">
    <source>
        <dbReference type="Proteomes" id="UP000789572"/>
    </source>
</evidence>
<keyword evidence="4" id="KW-1185">Reference proteome</keyword>
<feature type="region of interest" description="Disordered" evidence="2">
    <location>
        <begin position="249"/>
        <end position="271"/>
    </location>
</feature>
<dbReference type="PANTHER" id="PTHR43941:SF1">
    <property type="entry name" value="STRUCTURAL MAINTENANCE OF CHROMOSOMES PROTEIN 2"/>
    <property type="match status" value="1"/>
</dbReference>
<feature type="coiled-coil region" evidence="1">
    <location>
        <begin position="1364"/>
        <end position="1683"/>
    </location>
</feature>
<sequence length="1687" mass="193277">MTARFRTPLTNALPILQTTSRSNDKPRLSYYTGPRLRDQDSFFQSHSDSVSQSRYETPLSDGAGTSAAAFAGNGHRSDMELTRNLTCSQVVRHEELSPTMQTILNELFKQQKYRSLAKLRRNSIGRKRQGSPNVLEQFSFQSDSDSTYGLLQTGTVTGPYPNQLMQATTYDQPLNNLNRAEMIIGNTDQTISSTIVAMTTNSGQHTYSNAEIILRSTSQNASSSTEPMITNAGQNASSHIVTMIRNTSQNSSSSAGATAIDTRQTVPSSEDCAQRLPELGNAMSENSLPQFASHSLGERLLIKQEDADGSIIHYENDSENACAFSQASARTEENKKIYAEIDPNQSFRLLTAIRFSKRGMERVKSKLPQKYKDRLSKVRKSKIVRPCTVELVRMASITLNGYAKHTDADNLIIKPNKVIMSHVDSAVDILSEVETTNEHNKSKPTLTLSPDPSLKVPTSPTTPSSHAAALALLTSRISALQSELENAGKGREDNKKPSSDLVLESNKFSSKKEEKTSPILDSFKIKYSTEADIKKTDRLSNGHSDYYSDSNETPRSSDKSTVKDFPPISPSDTVFDSERLSRNTSAINSMYSVRSAHSRAPSYETSKNDFIQSPTFQLSAHRGRRNSDNDDLSGDERSAEIERLEREHRKYVQALKKEHGEELERIENEHSAEMERTLREYRDELERTENESMNTLERTINDHRDEMEQMKKELSEKFKEQEERIMMETARRHRAEKDELLRAHDEELSRIKSELERLTSLNELVGQENETLKQRLSEDQQALRAQLDNQSSIEDLKRKFEQERRALEDRLMNAIQQKEETEVSWSKYKRETENLLNEFKSQLESFTLVSNEKDALETENHRLRQEVGNLNAFKENAEDVLVKIKEEMGKSISELKSQLSEKADTESMLESLQIELNNSNSALSELQSQQVQNERKLRHAQEKCEDLQIDVADKKSTIENLERQLDRIKDEIERTKREHERSMDILRSELDVAHQKDLNNLREKLENEYEAARAKLTFEHDNAIMTLRRQNEELGKTIAENAVSVEALEAAAKRLEAAESSYQELNSNYYQSIKKSQDLTAEVASLRSQVEELGSTKDILEQDKKMKDAEIETLKNDLSQRQEENLALRADIKEVEATRNKFAGVIAAMKDEWEHSYQLLKNKFSEAEQQRDKLQARVIELENGSNSEIEQLKSSLSEKAREIEQATAKFQAAEKQKDILSKMLEEHQNGMQTIMKDMAADREQWTEKENEMALSLKEKDRILSEKLSLLEAARTDKEAMKQKLIEVGREKVSVDNRIRELEGEKKKIEEDMKKLESRLTDKTREYDRLKEQSAQWRESDKQKRLLEQEINEMKRGRGEKDLQISHLETEMDKKDAEIRQLDTLKKQLQAKIEGLEASQTRFNSKLRAAEADASTAMRNADSQVREMQNRLNNSQNEIEELHNQITELKQKLIEKEGFRSPPRSPHTREDVNVRLSTATQTIMSLEKQVEKLKAVQDMLNSENAALKKSLSESETSQHAIMQAFEQSISQTEKTVSTLRERLDTTQKECALEKERLIQTHKELTESLQQRYSEQMAELKNTLQSYEKRERDLSATGHDARDSADVKLLRLQAQITSFEKELKESKNECLKLNEALSQVQMSYLDAVNEKDQILKTKKDLEKKLKSQEDDMQQLMAKNMELVMQISMN</sequence>
<feature type="region of interest" description="Disordered" evidence="2">
    <location>
        <begin position="1"/>
        <end position="63"/>
    </location>
</feature>
<protein>
    <submittedName>
        <fullName evidence="3">10731_t:CDS:1</fullName>
    </submittedName>
</protein>
<feature type="compositionally biased region" description="Polar residues" evidence="2">
    <location>
        <begin position="541"/>
        <end position="554"/>
    </location>
</feature>
<gene>
    <name evidence="3" type="ORF">POCULU_LOCUS4817</name>
</gene>
<evidence type="ECO:0000256" key="2">
    <source>
        <dbReference type="SAM" id="MobiDB-lite"/>
    </source>
</evidence>
<name>A0A9N9AYL3_9GLOM</name>
<feature type="region of interest" description="Disordered" evidence="2">
    <location>
        <begin position="538"/>
        <end position="580"/>
    </location>
</feature>
<feature type="compositionally biased region" description="Polar residues" evidence="2">
    <location>
        <begin position="249"/>
        <end position="268"/>
    </location>
</feature>
<feature type="compositionally biased region" description="Low complexity" evidence="2">
    <location>
        <begin position="452"/>
        <end position="465"/>
    </location>
</feature>
<dbReference type="GO" id="GO:0003682">
    <property type="term" value="F:chromatin binding"/>
    <property type="evidence" value="ECO:0007669"/>
    <property type="project" value="TreeGrafter"/>
</dbReference>
<accession>A0A9N9AYL3</accession>
<dbReference type="GO" id="GO:0007076">
    <property type="term" value="P:mitotic chromosome condensation"/>
    <property type="evidence" value="ECO:0007669"/>
    <property type="project" value="TreeGrafter"/>
</dbReference>
<proteinExistence type="predicted"/>
<dbReference type="Gene3D" id="1.10.287.1490">
    <property type="match status" value="2"/>
</dbReference>
<organism evidence="3 4">
    <name type="scientific">Paraglomus occultum</name>
    <dbReference type="NCBI Taxonomy" id="144539"/>
    <lineage>
        <taxon>Eukaryota</taxon>
        <taxon>Fungi</taxon>
        <taxon>Fungi incertae sedis</taxon>
        <taxon>Mucoromycota</taxon>
        <taxon>Glomeromycotina</taxon>
        <taxon>Glomeromycetes</taxon>
        <taxon>Paraglomerales</taxon>
        <taxon>Paraglomeraceae</taxon>
        <taxon>Paraglomus</taxon>
    </lineage>
</organism>
<feature type="coiled-coil region" evidence="1">
    <location>
        <begin position="641"/>
        <end position="866"/>
    </location>
</feature>
<feature type="compositionally biased region" description="Basic and acidic residues" evidence="2">
    <location>
        <begin position="486"/>
        <end position="498"/>
    </location>
</feature>
<dbReference type="GO" id="GO:0000796">
    <property type="term" value="C:condensin complex"/>
    <property type="evidence" value="ECO:0007669"/>
    <property type="project" value="TreeGrafter"/>
</dbReference>
<dbReference type="EMBL" id="CAJVPJ010000660">
    <property type="protein sequence ID" value="CAG8546826.1"/>
    <property type="molecule type" value="Genomic_DNA"/>
</dbReference>
<evidence type="ECO:0000313" key="3">
    <source>
        <dbReference type="EMBL" id="CAG8546826.1"/>
    </source>
</evidence>
<feature type="coiled-coil region" evidence="1">
    <location>
        <begin position="1270"/>
        <end position="1339"/>
    </location>
</feature>
<feature type="region of interest" description="Disordered" evidence="2">
    <location>
        <begin position="484"/>
        <end position="514"/>
    </location>
</feature>
<evidence type="ECO:0000256" key="1">
    <source>
        <dbReference type="SAM" id="Coils"/>
    </source>
</evidence>
<dbReference type="Proteomes" id="UP000789572">
    <property type="component" value="Unassembled WGS sequence"/>
</dbReference>
<keyword evidence="1" id="KW-0175">Coiled coil</keyword>
<dbReference type="GO" id="GO:0000793">
    <property type="term" value="C:condensed chromosome"/>
    <property type="evidence" value="ECO:0007669"/>
    <property type="project" value="TreeGrafter"/>
</dbReference>
<feature type="region of interest" description="Disordered" evidence="2">
    <location>
        <begin position="593"/>
        <end position="636"/>
    </location>
</feature>
<dbReference type="OrthoDB" id="78101at2759"/>
<comment type="caution">
    <text evidence="3">The sequence shown here is derived from an EMBL/GenBank/DDBJ whole genome shotgun (WGS) entry which is preliminary data.</text>
</comment>
<feature type="compositionally biased region" description="Low complexity" evidence="2">
    <location>
        <begin position="41"/>
        <end position="53"/>
    </location>
</feature>
<dbReference type="GO" id="GO:0000785">
    <property type="term" value="C:chromatin"/>
    <property type="evidence" value="ECO:0007669"/>
    <property type="project" value="TreeGrafter"/>
</dbReference>
<feature type="region of interest" description="Disordered" evidence="2">
    <location>
        <begin position="434"/>
        <end position="465"/>
    </location>
</feature>
<feature type="coiled-coil region" evidence="1">
    <location>
        <begin position="895"/>
        <end position="1230"/>
    </location>
</feature>